<keyword evidence="1" id="KW-0175">Coiled coil</keyword>
<keyword evidence="3" id="KW-1185">Reference proteome</keyword>
<proteinExistence type="predicted"/>
<dbReference type="Pfam" id="PF05565">
    <property type="entry name" value="Sipho_Gp157"/>
    <property type="match status" value="1"/>
</dbReference>
<dbReference type="RefSeq" id="WP_083553243.1">
    <property type="nucleotide sequence ID" value="NZ_CAACYI010000001.1"/>
</dbReference>
<gene>
    <name evidence="2" type="ORF">NCTC13150_00690</name>
</gene>
<evidence type="ECO:0000313" key="3">
    <source>
        <dbReference type="Proteomes" id="UP000377798"/>
    </source>
</evidence>
<organism evidence="2 3">
    <name type="scientific">Urinicoccus massiliensis</name>
    <dbReference type="NCBI Taxonomy" id="1723382"/>
    <lineage>
        <taxon>Bacteria</taxon>
        <taxon>Bacillati</taxon>
        <taxon>Bacillota</taxon>
        <taxon>Tissierellia</taxon>
        <taxon>Tissierellales</taxon>
        <taxon>Peptoniphilaceae</taxon>
        <taxon>Urinicoccus</taxon>
    </lineage>
</organism>
<protein>
    <submittedName>
        <fullName evidence="2">Siphovirus Gp157</fullName>
    </submittedName>
</protein>
<name>A0A8H2M404_9FIRM</name>
<sequence length="156" mass="18403">MNLYELTEIYQNLLDLDLEDEDLQVHLKNINDAIETKAENIAKVLRDLNAEAEAYKEEIERMTLKKQRVENRMKNLKSYLEEAMKDVNKLKFKTRLFSFAIQKNAPSLKILDESKIPEEYFKIERKLNKQDLKEAVKKGLYPEAAELVQGESLRIR</sequence>
<feature type="coiled-coil region" evidence="1">
    <location>
        <begin position="31"/>
        <end position="93"/>
    </location>
</feature>
<dbReference type="Proteomes" id="UP000377798">
    <property type="component" value="Unassembled WGS sequence"/>
</dbReference>
<dbReference type="EMBL" id="CAACYI010000001">
    <property type="protein sequence ID" value="VFB16172.1"/>
    <property type="molecule type" value="Genomic_DNA"/>
</dbReference>
<comment type="caution">
    <text evidence="2">The sequence shown here is derived from an EMBL/GenBank/DDBJ whole genome shotgun (WGS) entry which is preliminary data.</text>
</comment>
<evidence type="ECO:0000313" key="2">
    <source>
        <dbReference type="EMBL" id="VFB16172.1"/>
    </source>
</evidence>
<evidence type="ECO:0000256" key="1">
    <source>
        <dbReference type="SAM" id="Coils"/>
    </source>
</evidence>
<reference evidence="2 3" key="1">
    <citation type="submission" date="2019-02" db="EMBL/GenBank/DDBJ databases">
        <authorList>
            <consortium name="Pathogen Informatics"/>
        </authorList>
    </citation>
    <scope>NUCLEOTIDE SEQUENCE [LARGE SCALE GENOMIC DNA]</scope>
    <source>
        <strain evidence="2 3">3012STDY7089603</strain>
    </source>
</reference>
<dbReference type="AlphaFoldDB" id="A0A8H2M404"/>
<accession>A0A8H2M404</accession>
<dbReference type="InterPro" id="IPR008840">
    <property type="entry name" value="Sipho_Gp157"/>
</dbReference>